<dbReference type="PANTHER" id="PTHR48022:SF78">
    <property type="entry name" value="MONOSACCHARIDE TRANSPORTER, PUTATIVE (AFU_ORTHOLOGUE AFUA_2G02110)-RELATED"/>
    <property type="match status" value="1"/>
</dbReference>
<name>A0A3N4JYW1_9PEZI</name>
<feature type="transmembrane region" description="Helical" evidence="6">
    <location>
        <begin position="159"/>
        <end position="177"/>
    </location>
</feature>
<accession>A0A3N4JYW1</accession>
<keyword evidence="3 6" id="KW-0812">Transmembrane</keyword>
<feature type="transmembrane region" description="Helical" evidence="6">
    <location>
        <begin position="65"/>
        <end position="88"/>
    </location>
</feature>
<dbReference type="InterPro" id="IPR050360">
    <property type="entry name" value="MFS_Sugar_Transporters"/>
</dbReference>
<evidence type="ECO:0000256" key="6">
    <source>
        <dbReference type="SAM" id="Phobius"/>
    </source>
</evidence>
<feature type="transmembrane region" description="Helical" evidence="6">
    <location>
        <begin position="197"/>
        <end position="214"/>
    </location>
</feature>
<dbReference type="EMBL" id="ML120392">
    <property type="protein sequence ID" value="RPA98874.1"/>
    <property type="molecule type" value="Genomic_DNA"/>
</dbReference>
<evidence type="ECO:0000256" key="1">
    <source>
        <dbReference type="ARBA" id="ARBA00004141"/>
    </source>
</evidence>
<keyword evidence="4 6" id="KW-1133">Transmembrane helix</keyword>
<feature type="transmembrane region" description="Helical" evidence="6">
    <location>
        <begin position="100"/>
        <end position="122"/>
    </location>
</feature>
<evidence type="ECO:0000313" key="9">
    <source>
        <dbReference type="Proteomes" id="UP000276215"/>
    </source>
</evidence>
<dbReference type="OrthoDB" id="2544694at2759"/>
<dbReference type="Gene3D" id="1.20.1250.20">
    <property type="entry name" value="MFS general substrate transporter like domains"/>
    <property type="match status" value="1"/>
</dbReference>
<gene>
    <name evidence="8" type="ORF">L873DRAFT_1828307</name>
</gene>
<dbReference type="STRING" id="1336337.A0A3N4JYW1"/>
<proteinExistence type="inferred from homology"/>
<dbReference type="AlphaFoldDB" id="A0A3N4JYW1"/>
<dbReference type="GO" id="GO:0005351">
    <property type="term" value="F:carbohydrate:proton symporter activity"/>
    <property type="evidence" value="ECO:0007669"/>
    <property type="project" value="TreeGrafter"/>
</dbReference>
<evidence type="ECO:0000259" key="7">
    <source>
        <dbReference type="PROSITE" id="PS50850"/>
    </source>
</evidence>
<dbReference type="InterPro" id="IPR005828">
    <property type="entry name" value="MFS_sugar_transport-like"/>
</dbReference>
<dbReference type="SUPFAM" id="SSF103473">
    <property type="entry name" value="MFS general substrate transporter"/>
    <property type="match status" value="1"/>
</dbReference>
<dbReference type="InterPro" id="IPR020846">
    <property type="entry name" value="MFS_dom"/>
</dbReference>
<evidence type="ECO:0000256" key="4">
    <source>
        <dbReference type="ARBA" id="ARBA00022989"/>
    </source>
</evidence>
<evidence type="ECO:0000313" key="8">
    <source>
        <dbReference type="EMBL" id="RPA98874.1"/>
    </source>
</evidence>
<dbReference type="Proteomes" id="UP000276215">
    <property type="component" value="Unassembled WGS sequence"/>
</dbReference>
<feature type="transmembrane region" description="Helical" evidence="6">
    <location>
        <begin position="128"/>
        <end position="147"/>
    </location>
</feature>
<evidence type="ECO:0000256" key="3">
    <source>
        <dbReference type="ARBA" id="ARBA00022692"/>
    </source>
</evidence>
<protein>
    <recommendedName>
        <fullName evidence="7">Major facilitator superfamily (MFS) profile domain-containing protein</fullName>
    </recommendedName>
</protein>
<dbReference type="Pfam" id="PF00083">
    <property type="entry name" value="Sugar_tr"/>
    <property type="match status" value="1"/>
</dbReference>
<sequence length="293" mass="32370">MAIGKYNVAHKLKKRQLLIAVNCVAGLSISSLGMMAGVNNSKDYIDRMKYGYVDEHGTPIVTNSLLIGGGIVAIYYFGTLLGCLLGGVVGDRIGRLIPSIAFGCAWAIVGASLQCSAMNVAWVCCARLVNLNCIEIGILNAIVPVWAAETVEYKPRGQFMAIEFTLNIFGVVVAYWLEYGLSYIDDGASAFRWRFPIAFQIIPLIILLSAVWFFPESPHYLIKAGRHDDARYILQRLCGPEEAEVEHKDICNIVELEKKHASRNSYLHMSSSAGSGNLHLGRRVQLVIWLEIM</sequence>
<keyword evidence="9" id="KW-1185">Reference proteome</keyword>
<evidence type="ECO:0000256" key="2">
    <source>
        <dbReference type="ARBA" id="ARBA00010992"/>
    </source>
</evidence>
<keyword evidence="5 6" id="KW-0472">Membrane</keyword>
<comment type="subcellular location">
    <subcellularLocation>
        <location evidence="1">Membrane</location>
        <topology evidence="1">Multi-pass membrane protein</topology>
    </subcellularLocation>
</comment>
<evidence type="ECO:0000256" key="5">
    <source>
        <dbReference type="ARBA" id="ARBA00023136"/>
    </source>
</evidence>
<feature type="transmembrane region" description="Helical" evidence="6">
    <location>
        <begin position="17"/>
        <end position="38"/>
    </location>
</feature>
<comment type="similarity">
    <text evidence="2">Belongs to the major facilitator superfamily. Sugar transporter (TC 2.A.1.1) family.</text>
</comment>
<dbReference type="PROSITE" id="PS50850">
    <property type="entry name" value="MFS"/>
    <property type="match status" value="1"/>
</dbReference>
<dbReference type="InterPro" id="IPR036259">
    <property type="entry name" value="MFS_trans_sf"/>
</dbReference>
<dbReference type="PANTHER" id="PTHR48022">
    <property type="entry name" value="PLASTIDIC GLUCOSE TRANSPORTER 4"/>
    <property type="match status" value="1"/>
</dbReference>
<feature type="domain" description="Major facilitator superfamily (MFS) profile" evidence="7">
    <location>
        <begin position="1"/>
        <end position="293"/>
    </location>
</feature>
<dbReference type="GO" id="GO:0016020">
    <property type="term" value="C:membrane"/>
    <property type="evidence" value="ECO:0007669"/>
    <property type="project" value="UniProtKB-SubCell"/>
</dbReference>
<reference evidence="8 9" key="1">
    <citation type="journal article" date="2018" name="Nat. Ecol. Evol.">
        <title>Pezizomycetes genomes reveal the molecular basis of ectomycorrhizal truffle lifestyle.</title>
        <authorList>
            <person name="Murat C."/>
            <person name="Payen T."/>
            <person name="Noel B."/>
            <person name="Kuo A."/>
            <person name="Morin E."/>
            <person name="Chen J."/>
            <person name="Kohler A."/>
            <person name="Krizsan K."/>
            <person name="Balestrini R."/>
            <person name="Da Silva C."/>
            <person name="Montanini B."/>
            <person name="Hainaut M."/>
            <person name="Levati E."/>
            <person name="Barry K.W."/>
            <person name="Belfiori B."/>
            <person name="Cichocki N."/>
            <person name="Clum A."/>
            <person name="Dockter R.B."/>
            <person name="Fauchery L."/>
            <person name="Guy J."/>
            <person name="Iotti M."/>
            <person name="Le Tacon F."/>
            <person name="Lindquist E.A."/>
            <person name="Lipzen A."/>
            <person name="Malagnac F."/>
            <person name="Mello A."/>
            <person name="Molinier V."/>
            <person name="Miyauchi S."/>
            <person name="Poulain J."/>
            <person name="Riccioni C."/>
            <person name="Rubini A."/>
            <person name="Sitrit Y."/>
            <person name="Splivallo R."/>
            <person name="Traeger S."/>
            <person name="Wang M."/>
            <person name="Zifcakova L."/>
            <person name="Wipf D."/>
            <person name="Zambonelli A."/>
            <person name="Paolocci F."/>
            <person name="Nowrousian M."/>
            <person name="Ottonello S."/>
            <person name="Baldrian P."/>
            <person name="Spatafora J.W."/>
            <person name="Henrissat B."/>
            <person name="Nagy L.G."/>
            <person name="Aury J.M."/>
            <person name="Wincker P."/>
            <person name="Grigoriev I.V."/>
            <person name="Bonfante P."/>
            <person name="Martin F.M."/>
        </authorList>
    </citation>
    <scope>NUCLEOTIDE SEQUENCE [LARGE SCALE GENOMIC DNA]</scope>
    <source>
        <strain evidence="8 9">120613-1</strain>
    </source>
</reference>
<organism evidence="8 9">
    <name type="scientific">Choiromyces venosus 120613-1</name>
    <dbReference type="NCBI Taxonomy" id="1336337"/>
    <lineage>
        <taxon>Eukaryota</taxon>
        <taxon>Fungi</taxon>
        <taxon>Dikarya</taxon>
        <taxon>Ascomycota</taxon>
        <taxon>Pezizomycotina</taxon>
        <taxon>Pezizomycetes</taxon>
        <taxon>Pezizales</taxon>
        <taxon>Tuberaceae</taxon>
        <taxon>Choiromyces</taxon>
    </lineage>
</organism>